<dbReference type="STRING" id="995062.SAMN04489718_1599"/>
<dbReference type="NCBIfam" id="NF003816">
    <property type="entry name" value="PRK05406.1-5"/>
    <property type="match status" value="1"/>
</dbReference>
<name>A0A1H1AIT5_9ACTN</name>
<dbReference type="RefSeq" id="WP_092522094.1">
    <property type="nucleotide sequence ID" value="NZ_FNKO01000001.1"/>
</dbReference>
<gene>
    <name evidence="1" type="ORF">SAMN04489718_1599</name>
</gene>
<dbReference type="SUPFAM" id="SSF88713">
    <property type="entry name" value="Glycoside hydrolase/deacetylase"/>
    <property type="match status" value="1"/>
</dbReference>
<dbReference type="PANTHER" id="PTHR30292:SF0">
    <property type="entry name" value="5-OXOPROLINASE SUBUNIT A"/>
    <property type="match status" value="1"/>
</dbReference>
<dbReference type="Proteomes" id="UP000199301">
    <property type="component" value="Unassembled WGS sequence"/>
</dbReference>
<sequence length="256" mass="26735">MQTLVDLNADAGESFGRWTLGADDQLIPLVNSVNVACGWHAGDPGTMHSTLRIAREAGASVGAHPGMPDLAGFGRRAIALSPQEAADACLYQFGALRGIADSLGVPVTHVKPHGALYGLTLRDENVADAVVDALANAAPETNVVLLAGQTAQRLAAKGYPVVREAFADLDYDDNGHIVIEPVPRAKSPQQCTEQATSVLRGELVSMNGASVPVDADTICVHGDRPNAVEIAEAIRARFDEEGVGTAPMATVLAKRD</sequence>
<organism evidence="1 2">
    <name type="scientific">Actinopolyspora saharensis</name>
    <dbReference type="NCBI Taxonomy" id="995062"/>
    <lineage>
        <taxon>Bacteria</taxon>
        <taxon>Bacillati</taxon>
        <taxon>Actinomycetota</taxon>
        <taxon>Actinomycetes</taxon>
        <taxon>Actinopolysporales</taxon>
        <taxon>Actinopolysporaceae</taxon>
        <taxon>Actinopolyspora</taxon>
    </lineage>
</organism>
<dbReference type="PANTHER" id="PTHR30292">
    <property type="entry name" value="UNCHARACTERIZED PROTEIN YBGL-RELATED"/>
    <property type="match status" value="1"/>
</dbReference>
<dbReference type="NCBIfam" id="NF003814">
    <property type="entry name" value="PRK05406.1-3"/>
    <property type="match status" value="1"/>
</dbReference>
<dbReference type="OrthoDB" id="9773478at2"/>
<reference evidence="2" key="1">
    <citation type="submission" date="2016-10" db="EMBL/GenBank/DDBJ databases">
        <authorList>
            <person name="Varghese N."/>
            <person name="Submissions S."/>
        </authorList>
    </citation>
    <scope>NUCLEOTIDE SEQUENCE [LARGE SCALE GENOMIC DNA]</scope>
    <source>
        <strain evidence="2">DSM 45459</strain>
    </source>
</reference>
<dbReference type="Gene3D" id="3.20.20.370">
    <property type="entry name" value="Glycoside hydrolase/deacetylase"/>
    <property type="match status" value="1"/>
</dbReference>
<protein>
    <submittedName>
        <fullName evidence="1">UPF0271 protein</fullName>
    </submittedName>
</protein>
<dbReference type="CDD" id="cd10787">
    <property type="entry name" value="LamB_YcsF_like"/>
    <property type="match status" value="1"/>
</dbReference>
<evidence type="ECO:0000313" key="2">
    <source>
        <dbReference type="Proteomes" id="UP000199301"/>
    </source>
</evidence>
<keyword evidence="2" id="KW-1185">Reference proteome</keyword>
<dbReference type="InterPro" id="IPR011330">
    <property type="entry name" value="Glyco_hydro/deAcase_b/a-brl"/>
</dbReference>
<proteinExistence type="predicted"/>
<dbReference type="GO" id="GO:0005975">
    <property type="term" value="P:carbohydrate metabolic process"/>
    <property type="evidence" value="ECO:0007669"/>
    <property type="project" value="InterPro"/>
</dbReference>
<dbReference type="EMBL" id="FNKO01000001">
    <property type="protein sequence ID" value="SDQ39542.1"/>
    <property type="molecule type" value="Genomic_DNA"/>
</dbReference>
<dbReference type="AlphaFoldDB" id="A0A1H1AIT5"/>
<evidence type="ECO:0000313" key="1">
    <source>
        <dbReference type="EMBL" id="SDQ39542.1"/>
    </source>
</evidence>
<dbReference type="Pfam" id="PF03746">
    <property type="entry name" value="LamB_YcsF"/>
    <property type="match status" value="1"/>
</dbReference>
<dbReference type="InterPro" id="IPR005501">
    <property type="entry name" value="LamB/YcsF/PxpA-like"/>
</dbReference>
<accession>A0A1H1AIT5</accession>